<protein>
    <submittedName>
        <fullName evidence="1">Uncharacterized protein</fullName>
    </submittedName>
</protein>
<gene>
    <name evidence="1" type="ORF">NTEN_LOCUS23614</name>
</gene>
<reference evidence="1 2" key="1">
    <citation type="submission" date="2020-02" db="EMBL/GenBank/DDBJ databases">
        <authorList>
            <person name="Ferguson B K."/>
        </authorList>
    </citation>
    <scope>NUCLEOTIDE SEQUENCE [LARGE SCALE GENOMIC DNA]</scope>
</reference>
<name>A0A6H5HNK5_9HEMI</name>
<dbReference type="AlphaFoldDB" id="A0A6H5HNK5"/>
<dbReference type="Proteomes" id="UP000479000">
    <property type="component" value="Unassembled WGS sequence"/>
</dbReference>
<proteinExistence type="predicted"/>
<accession>A0A6H5HNK5</accession>
<evidence type="ECO:0000313" key="2">
    <source>
        <dbReference type="Proteomes" id="UP000479000"/>
    </source>
</evidence>
<dbReference type="EMBL" id="CADCXU010034735">
    <property type="protein sequence ID" value="CAB0019990.1"/>
    <property type="molecule type" value="Genomic_DNA"/>
</dbReference>
<evidence type="ECO:0000313" key="1">
    <source>
        <dbReference type="EMBL" id="CAB0019990.1"/>
    </source>
</evidence>
<sequence length="57" mass="6391">MTLPAVSLVDQESRRFHQKFRAEGLSRVVAEIQQTVSILIGHMLNKTWLIQSPEGSG</sequence>
<organism evidence="1 2">
    <name type="scientific">Nesidiocoris tenuis</name>
    <dbReference type="NCBI Taxonomy" id="355587"/>
    <lineage>
        <taxon>Eukaryota</taxon>
        <taxon>Metazoa</taxon>
        <taxon>Ecdysozoa</taxon>
        <taxon>Arthropoda</taxon>
        <taxon>Hexapoda</taxon>
        <taxon>Insecta</taxon>
        <taxon>Pterygota</taxon>
        <taxon>Neoptera</taxon>
        <taxon>Paraneoptera</taxon>
        <taxon>Hemiptera</taxon>
        <taxon>Heteroptera</taxon>
        <taxon>Panheteroptera</taxon>
        <taxon>Cimicomorpha</taxon>
        <taxon>Miridae</taxon>
        <taxon>Dicyphina</taxon>
        <taxon>Nesidiocoris</taxon>
    </lineage>
</organism>
<keyword evidence="2" id="KW-1185">Reference proteome</keyword>
<feature type="non-terminal residue" evidence="1">
    <location>
        <position position="57"/>
    </location>
</feature>